<protein>
    <submittedName>
        <fullName evidence="1">Uncharacterized protein</fullName>
    </submittedName>
</protein>
<sequence>MSCNTKITVDIKGVPPHAFYPHTLTSLLSSDCDAQSYRFNHENGVCTIHGVAPSAQAIPKHGCLGLLHRGHDETTINTYPLQFEADIDDTLGEDKDATDEAFKE</sequence>
<organism evidence="1">
    <name type="scientific">Arundo donax</name>
    <name type="common">Giant reed</name>
    <name type="synonym">Donax arundinaceus</name>
    <dbReference type="NCBI Taxonomy" id="35708"/>
    <lineage>
        <taxon>Eukaryota</taxon>
        <taxon>Viridiplantae</taxon>
        <taxon>Streptophyta</taxon>
        <taxon>Embryophyta</taxon>
        <taxon>Tracheophyta</taxon>
        <taxon>Spermatophyta</taxon>
        <taxon>Magnoliopsida</taxon>
        <taxon>Liliopsida</taxon>
        <taxon>Poales</taxon>
        <taxon>Poaceae</taxon>
        <taxon>PACMAD clade</taxon>
        <taxon>Arundinoideae</taxon>
        <taxon>Arundineae</taxon>
        <taxon>Arundo</taxon>
    </lineage>
</organism>
<reference evidence="1" key="1">
    <citation type="submission" date="2014-09" db="EMBL/GenBank/DDBJ databases">
        <authorList>
            <person name="Magalhaes I.L.F."/>
            <person name="Oliveira U."/>
            <person name="Santos F.R."/>
            <person name="Vidigal T.H.D.A."/>
            <person name="Brescovit A.D."/>
            <person name="Santos A.J."/>
        </authorList>
    </citation>
    <scope>NUCLEOTIDE SEQUENCE</scope>
    <source>
        <tissue evidence="1">Shoot tissue taken approximately 20 cm above the soil surface</tissue>
    </source>
</reference>
<accession>A0A0A9G5X2</accession>
<dbReference type="AlphaFoldDB" id="A0A0A9G5X2"/>
<proteinExistence type="predicted"/>
<name>A0A0A9G5X2_ARUDO</name>
<reference evidence="1" key="2">
    <citation type="journal article" date="2015" name="Data Brief">
        <title>Shoot transcriptome of the giant reed, Arundo donax.</title>
        <authorList>
            <person name="Barrero R.A."/>
            <person name="Guerrero F.D."/>
            <person name="Moolhuijzen P."/>
            <person name="Goolsby J.A."/>
            <person name="Tidwell J."/>
            <person name="Bellgard S.E."/>
            <person name="Bellgard M.I."/>
        </authorList>
    </citation>
    <scope>NUCLEOTIDE SEQUENCE</scope>
    <source>
        <tissue evidence="1">Shoot tissue taken approximately 20 cm above the soil surface</tissue>
    </source>
</reference>
<dbReference type="EMBL" id="GBRH01179027">
    <property type="protein sequence ID" value="JAE18869.1"/>
    <property type="molecule type" value="Transcribed_RNA"/>
</dbReference>
<evidence type="ECO:0000313" key="1">
    <source>
        <dbReference type="EMBL" id="JAE18869.1"/>
    </source>
</evidence>